<dbReference type="AlphaFoldDB" id="W7BUE8"/>
<dbReference type="PATRIC" id="fig|1265819.5.peg.1266"/>
<evidence type="ECO:0000313" key="3">
    <source>
        <dbReference type="Proteomes" id="UP000019253"/>
    </source>
</evidence>
<proteinExistence type="predicted"/>
<keyword evidence="3" id="KW-1185">Reference proteome</keyword>
<dbReference type="STRING" id="1265819.PGRAN_06326"/>
<dbReference type="RefSeq" id="WP_036065832.1">
    <property type="nucleotide sequence ID" value="NZ_AODD01000006.1"/>
</dbReference>
<accession>W7BUE8</accession>
<keyword evidence="1" id="KW-1133">Transmembrane helix</keyword>
<dbReference type="Proteomes" id="UP000019253">
    <property type="component" value="Unassembled WGS sequence"/>
</dbReference>
<evidence type="ECO:0000256" key="1">
    <source>
        <dbReference type="SAM" id="Phobius"/>
    </source>
</evidence>
<protein>
    <recommendedName>
        <fullName evidence="4">Helix-turn-helix domain-containing protein</fullName>
    </recommendedName>
</protein>
<name>W7BUE8_9LIST</name>
<dbReference type="EMBL" id="AODD01000006">
    <property type="protein sequence ID" value="EUJ23953.1"/>
    <property type="molecule type" value="Genomic_DNA"/>
</dbReference>
<keyword evidence="1" id="KW-0812">Transmembrane</keyword>
<gene>
    <name evidence="2" type="ORF">PGRAN_06326</name>
</gene>
<evidence type="ECO:0000313" key="2">
    <source>
        <dbReference type="EMBL" id="EUJ23953.1"/>
    </source>
</evidence>
<organism evidence="2 3">
    <name type="scientific">Listeria grandensis FSL F6-0971</name>
    <dbReference type="NCBI Taxonomy" id="1265819"/>
    <lineage>
        <taxon>Bacteria</taxon>
        <taxon>Bacillati</taxon>
        <taxon>Bacillota</taxon>
        <taxon>Bacilli</taxon>
        <taxon>Bacillales</taxon>
        <taxon>Listeriaceae</taxon>
        <taxon>Listeria</taxon>
    </lineage>
</organism>
<reference evidence="2 3" key="1">
    <citation type="journal article" date="2014" name="Int. J. Syst. Evol. Microbiol.">
        <title>Listeria floridensis sp. nov., Listeria aquatica sp. nov., Listeria cornellensis sp. nov., Listeria riparia sp. nov. and Listeria grandensis sp. nov., from agricultural and natural environments.</title>
        <authorList>
            <person name="den Bakker H.C."/>
            <person name="Warchocki S."/>
            <person name="Wright E.M."/>
            <person name="Allred A.F."/>
            <person name="Ahlstrom C."/>
            <person name="Manuel C.S."/>
            <person name="Stasiewicz M.J."/>
            <person name="Burrell A."/>
            <person name="Roof S."/>
            <person name="Strawn L."/>
            <person name="Fortes E.D."/>
            <person name="Nightingale K.K."/>
            <person name="Kephart D."/>
            <person name="Wiedmann M."/>
        </authorList>
    </citation>
    <scope>NUCLEOTIDE SEQUENCE [LARGE SCALE GENOMIC DNA]</scope>
    <source>
        <strain evidence="3">FSL F6-971</strain>
    </source>
</reference>
<dbReference type="OrthoDB" id="2361226at2"/>
<feature type="transmembrane region" description="Helical" evidence="1">
    <location>
        <begin position="6"/>
        <end position="25"/>
    </location>
</feature>
<comment type="caution">
    <text evidence="2">The sequence shown here is derived from an EMBL/GenBank/DDBJ whole genome shotgun (WGS) entry which is preliminary data.</text>
</comment>
<keyword evidence="1" id="KW-0472">Membrane</keyword>
<sequence length="109" mass="11916">MENKHAWIIGICVIVAGMMIGNGVVTGSEDSPTPIELSDDGASIGVNIENSDTTLLDEDGLMSYLGIDEKEMKRLQKVGDLPSITIDGYMYYPKTGLDRWVEENTGKTF</sequence>
<evidence type="ECO:0008006" key="4">
    <source>
        <dbReference type="Google" id="ProtNLM"/>
    </source>
</evidence>